<comment type="similarity">
    <text evidence="1">Belongs to the HSP15 family.</text>
</comment>
<evidence type="ECO:0000256" key="5">
    <source>
        <dbReference type="SAM" id="MobiDB-lite"/>
    </source>
</evidence>
<dbReference type="InterPro" id="IPR036986">
    <property type="entry name" value="S4_RNA-bd_sf"/>
</dbReference>
<name>A0A0N0XMK1_9NEIS</name>
<dbReference type="SUPFAM" id="SSF55174">
    <property type="entry name" value="Alpha-L RNA-binding motif"/>
    <property type="match status" value="1"/>
</dbReference>
<keyword evidence="7" id="KW-0346">Stress response</keyword>
<dbReference type="GO" id="GO:0003727">
    <property type="term" value="F:single-stranded RNA binding"/>
    <property type="evidence" value="ECO:0007669"/>
    <property type="project" value="InterPro"/>
</dbReference>
<dbReference type="AlphaFoldDB" id="A0A0N0XMK1"/>
<proteinExistence type="inferred from homology"/>
<dbReference type="PATRIC" id="fig|857265.3.peg.894"/>
<dbReference type="GO" id="GO:0034605">
    <property type="term" value="P:cellular response to heat"/>
    <property type="evidence" value="ECO:0007669"/>
    <property type="project" value="InterPro"/>
</dbReference>
<evidence type="ECO:0000256" key="3">
    <source>
        <dbReference type="ARBA" id="ARBA00023125"/>
    </source>
</evidence>
<dbReference type="EMBL" id="LAQT01000002">
    <property type="protein sequence ID" value="KPC54775.1"/>
    <property type="molecule type" value="Genomic_DNA"/>
</dbReference>
<organism evidence="7 8">
    <name type="scientific">Amantichitinum ursilacus</name>
    <dbReference type="NCBI Taxonomy" id="857265"/>
    <lineage>
        <taxon>Bacteria</taxon>
        <taxon>Pseudomonadati</taxon>
        <taxon>Pseudomonadota</taxon>
        <taxon>Betaproteobacteria</taxon>
        <taxon>Neisseriales</taxon>
        <taxon>Chitinibacteraceae</taxon>
        <taxon>Amantichitinum</taxon>
    </lineage>
</organism>
<comment type="caution">
    <text evidence="7">The sequence shown here is derived from an EMBL/GenBank/DDBJ whole genome shotgun (WGS) entry which is preliminary data.</text>
</comment>
<dbReference type="GO" id="GO:0003677">
    <property type="term" value="F:DNA binding"/>
    <property type="evidence" value="ECO:0007669"/>
    <property type="project" value="UniProtKB-KW"/>
</dbReference>
<dbReference type="Pfam" id="PF01479">
    <property type="entry name" value="S4"/>
    <property type="match status" value="1"/>
</dbReference>
<evidence type="ECO:0000313" key="8">
    <source>
        <dbReference type="Proteomes" id="UP000037939"/>
    </source>
</evidence>
<keyword evidence="8" id="KW-1185">Reference proteome</keyword>
<dbReference type="Gene3D" id="3.10.290.10">
    <property type="entry name" value="RNA-binding S4 domain"/>
    <property type="match status" value="1"/>
</dbReference>
<dbReference type="STRING" id="857265.WG78_04360"/>
<protein>
    <submittedName>
        <fullName evidence="7">Heat shock protein 15</fullName>
    </submittedName>
</protein>
<evidence type="ECO:0000313" key="7">
    <source>
        <dbReference type="EMBL" id="KPC54775.1"/>
    </source>
</evidence>
<feature type="domain" description="RNA-binding S4" evidence="6">
    <location>
        <begin position="13"/>
        <end position="58"/>
    </location>
</feature>
<dbReference type="PIRSF" id="PIRSF016821">
    <property type="entry name" value="HSP15"/>
    <property type="match status" value="1"/>
</dbReference>
<dbReference type="GO" id="GO:0043023">
    <property type="term" value="F:ribosomal large subunit binding"/>
    <property type="evidence" value="ECO:0007669"/>
    <property type="project" value="InterPro"/>
</dbReference>
<evidence type="ECO:0000259" key="6">
    <source>
        <dbReference type="Pfam" id="PF01479"/>
    </source>
</evidence>
<dbReference type="OrthoDB" id="9797176at2"/>
<feature type="region of interest" description="Disordered" evidence="5">
    <location>
        <begin position="100"/>
        <end position="134"/>
    </location>
</feature>
<keyword evidence="2 4" id="KW-0694">RNA-binding</keyword>
<dbReference type="RefSeq" id="WP_053936548.1">
    <property type="nucleotide sequence ID" value="NZ_LAQT01000002.1"/>
</dbReference>
<keyword evidence="3" id="KW-0238">DNA-binding</keyword>
<evidence type="ECO:0000256" key="4">
    <source>
        <dbReference type="PROSITE-ProRule" id="PRU00182"/>
    </source>
</evidence>
<dbReference type="PROSITE" id="PS50889">
    <property type="entry name" value="S4"/>
    <property type="match status" value="1"/>
</dbReference>
<sequence length="134" mass="15231">MKQAAYSQDDHKVRIDKWLWAARFFKTRSLASDAVVAGHVDLNGARPKPARDVKTGDMLKIRTDHGLFEVEVLGVSDKRGPAEVARALYAETADSVAKREEAALQKSMEPTFDHPQIKGRPTKKWRRQLHLQER</sequence>
<reference evidence="7 8" key="1">
    <citation type="submission" date="2015-07" db="EMBL/GenBank/DDBJ databases">
        <title>Draft genome sequence of the Amantichitinum ursilacus IGB-41, a new chitin-degrading bacterium.</title>
        <authorList>
            <person name="Kirstahler P."/>
            <person name="Guenther M."/>
            <person name="Grumaz C."/>
            <person name="Rupp S."/>
            <person name="Zibek S."/>
            <person name="Sohn K."/>
        </authorList>
    </citation>
    <scope>NUCLEOTIDE SEQUENCE [LARGE SCALE GENOMIC DNA]</scope>
    <source>
        <strain evidence="7 8">IGB-41</strain>
    </source>
</reference>
<dbReference type="Proteomes" id="UP000037939">
    <property type="component" value="Unassembled WGS sequence"/>
</dbReference>
<accession>A0A0N0XMK1</accession>
<evidence type="ECO:0000256" key="2">
    <source>
        <dbReference type="ARBA" id="ARBA00022884"/>
    </source>
</evidence>
<feature type="compositionally biased region" description="Basic residues" evidence="5">
    <location>
        <begin position="120"/>
        <end position="134"/>
    </location>
</feature>
<evidence type="ECO:0000256" key="1">
    <source>
        <dbReference type="ARBA" id="ARBA00008396"/>
    </source>
</evidence>
<dbReference type="InterPro" id="IPR002942">
    <property type="entry name" value="S4_RNA-bd"/>
</dbReference>
<dbReference type="CDD" id="cd00165">
    <property type="entry name" value="S4"/>
    <property type="match status" value="1"/>
</dbReference>
<gene>
    <name evidence="7" type="primary">hslR</name>
    <name evidence="7" type="ORF">WG78_04360</name>
</gene>
<dbReference type="InterPro" id="IPR025708">
    <property type="entry name" value="HSP15"/>
</dbReference>